<protein>
    <submittedName>
        <fullName evidence="1">Uncharacterized protein</fullName>
    </submittedName>
</protein>
<keyword evidence="2" id="KW-1185">Reference proteome</keyword>
<evidence type="ECO:0000313" key="2">
    <source>
        <dbReference type="Proteomes" id="UP000623250"/>
    </source>
</evidence>
<sequence>MFIELHDTNGNLTLICVEDIQRVRKGAHGGSDIFMNELDGWVQVGESVAAVRDLIIKAGDIVTAAAKVDSGKPIRLQPLDNPREKD</sequence>
<accession>A0A8I1GHI9</accession>
<organism evidence="1 2">
    <name type="scientific">Rhodomicrobium udaipurense</name>
    <dbReference type="NCBI Taxonomy" id="1202716"/>
    <lineage>
        <taxon>Bacteria</taxon>
        <taxon>Pseudomonadati</taxon>
        <taxon>Pseudomonadota</taxon>
        <taxon>Alphaproteobacteria</taxon>
        <taxon>Hyphomicrobiales</taxon>
        <taxon>Hyphomicrobiaceae</taxon>
        <taxon>Rhodomicrobium</taxon>
    </lineage>
</organism>
<gene>
    <name evidence="1" type="ORF">JDN41_06175</name>
</gene>
<dbReference type="AlphaFoldDB" id="A0A8I1GHI9"/>
<dbReference type="Proteomes" id="UP000623250">
    <property type="component" value="Unassembled WGS sequence"/>
</dbReference>
<dbReference type="RefSeq" id="WP_037235067.1">
    <property type="nucleotide sequence ID" value="NZ_JAEMUK010000011.1"/>
</dbReference>
<comment type="caution">
    <text evidence="1">The sequence shown here is derived from an EMBL/GenBank/DDBJ whole genome shotgun (WGS) entry which is preliminary data.</text>
</comment>
<reference evidence="1 2" key="1">
    <citation type="submission" date="2020-12" db="EMBL/GenBank/DDBJ databases">
        <title>Revised draft genomes of Rhodomicrobium vannielii ATCC 17100 and Rhodomicrobium udaipurense JA643.</title>
        <authorList>
            <person name="Conners E.M."/>
            <person name="Davenport E.J."/>
            <person name="Bose A."/>
        </authorList>
    </citation>
    <scope>NUCLEOTIDE SEQUENCE [LARGE SCALE GENOMIC DNA]</scope>
    <source>
        <strain evidence="1 2">JA643</strain>
    </source>
</reference>
<dbReference type="EMBL" id="JAEMUK010000011">
    <property type="protein sequence ID" value="MBJ7543142.1"/>
    <property type="molecule type" value="Genomic_DNA"/>
</dbReference>
<name>A0A8I1GHI9_9HYPH</name>
<proteinExistence type="predicted"/>
<evidence type="ECO:0000313" key="1">
    <source>
        <dbReference type="EMBL" id="MBJ7543142.1"/>
    </source>
</evidence>